<dbReference type="Proteomes" id="UP000299102">
    <property type="component" value="Unassembled WGS sequence"/>
</dbReference>
<organism evidence="1 2">
    <name type="scientific">Eumeta variegata</name>
    <name type="common">Bagworm moth</name>
    <name type="synonym">Eumeta japonica</name>
    <dbReference type="NCBI Taxonomy" id="151549"/>
    <lineage>
        <taxon>Eukaryota</taxon>
        <taxon>Metazoa</taxon>
        <taxon>Ecdysozoa</taxon>
        <taxon>Arthropoda</taxon>
        <taxon>Hexapoda</taxon>
        <taxon>Insecta</taxon>
        <taxon>Pterygota</taxon>
        <taxon>Neoptera</taxon>
        <taxon>Endopterygota</taxon>
        <taxon>Lepidoptera</taxon>
        <taxon>Glossata</taxon>
        <taxon>Ditrysia</taxon>
        <taxon>Tineoidea</taxon>
        <taxon>Psychidae</taxon>
        <taxon>Oiketicinae</taxon>
        <taxon>Eumeta</taxon>
    </lineage>
</organism>
<protein>
    <submittedName>
        <fullName evidence="1">Uncharacterized protein</fullName>
    </submittedName>
</protein>
<evidence type="ECO:0000313" key="2">
    <source>
        <dbReference type="Proteomes" id="UP000299102"/>
    </source>
</evidence>
<dbReference type="EMBL" id="BGZK01000025">
    <property type="protein sequence ID" value="GBP07144.1"/>
    <property type="molecule type" value="Genomic_DNA"/>
</dbReference>
<comment type="caution">
    <text evidence="1">The sequence shown here is derived from an EMBL/GenBank/DDBJ whole genome shotgun (WGS) entry which is preliminary data.</text>
</comment>
<accession>A0A4C1SZ16</accession>
<dbReference type="AlphaFoldDB" id="A0A4C1SZ16"/>
<proteinExistence type="predicted"/>
<name>A0A4C1SZ16_EUMVA</name>
<reference evidence="1 2" key="1">
    <citation type="journal article" date="2019" name="Commun. Biol.">
        <title>The bagworm genome reveals a unique fibroin gene that provides high tensile strength.</title>
        <authorList>
            <person name="Kono N."/>
            <person name="Nakamura H."/>
            <person name="Ohtoshi R."/>
            <person name="Tomita M."/>
            <person name="Numata K."/>
            <person name="Arakawa K."/>
        </authorList>
    </citation>
    <scope>NUCLEOTIDE SEQUENCE [LARGE SCALE GENOMIC DNA]</scope>
</reference>
<gene>
    <name evidence="1" type="ORF">EVAR_92054_1</name>
</gene>
<sequence length="124" mass="14040">MCRYIRSSRDILRQYYLRLRGQRPKLSTLTCCGVPLEGACPVITRAYYVGGRSFFTSQQSAPSELIFLKFSSADSRRRVPTLCVAPTLIAFDKIRAGRIYFAPARSGGRLLLFAEVESPRDRRA</sequence>
<evidence type="ECO:0000313" key="1">
    <source>
        <dbReference type="EMBL" id="GBP07144.1"/>
    </source>
</evidence>
<keyword evidence="2" id="KW-1185">Reference proteome</keyword>